<evidence type="ECO:0008006" key="2">
    <source>
        <dbReference type="Google" id="ProtNLM"/>
    </source>
</evidence>
<feature type="non-terminal residue" evidence="1">
    <location>
        <position position="1"/>
    </location>
</feature>
<accession>X0YKC7</accession>
<gene>
    <name evidence="1" type="ORF">S01H4_03295</name>
</gene>
<proteinExistence type="predicted"/>
<dbReference type="EMBL" id="BART01000797">
    <property type="protein sequence ID" value="GAG56599.1"/>
    <property type="molecule type" value="Genomic_DNA"/>
</dbReference>
<reference evidence="1" key="1">
    <citation type="journal article" date="2014" name="Front. Microbiol.">
        <title>High frequency of phylogenetically diverse reductive dehalogenase-homologous genes in deep subseafloor sedimentary metagenomes.</title>
        <authorList>
            <person name="Kawai M."/>
            <person name="Futagami T."/>
            <person name="Toyoda A."/>
            <person name="Takaki Y."/>
            <person name="Nishi S."/>
            <person name="Hori S."/>
            <person name="Arai W."/>
            <person name="Tsubouchi T."/>
            <person name="Morono Y."/>
            <person name="Uchiyama I."/>
            <person name="Ito T."/>
            <person name="Fujiyama A."/>
            <person name="Inagaki F."/>
            <person name="Takami H."/>
        </authorList>
    </citation>
    <scope>NUCLEOTIDE SEQUENCE</scope>
    <source>
        <strain evidence="1">Expedition CK06-06</strain>
    </source>
</reference>
<dbReference type="AlphaFoldDB" id="X0YKC7"/>
<protein>
    <recommendedName>
        <fullName evidence="2">HTH merR-type domain-containing protein</fullName>
    </recommendedName>
</protein>
<sequence>GYRKFYPKDVERMRTILKLQKQYYLPLGVIKSKLVELEQSPLQLFEELVEEMGEKIHKEELFEEKLITSKELEDAVRVNSEIIDEMESYNLISPRKTEDGVRYSSKDVKIARIINEFSNYGIYPRHLKIYQNFANREATFIEQIVMPLIRSHDLEMRKIAIQKIADLEELTLRLRHLLLKNSLKTFLDENLPHRDKESTQE</sequence>
<name>X0YKC7_9ZZZZ</name>
<organism evidence="1">
    <name type="scientific">marine sediment metagenome</name>
    <dbReference type="NCBI Taxonomy" id="412755"/>
    <lineage>
        <taxon>unclassified sequences</taxon>
        <taxon>metagenomes</taxon>
        <taxon>ecological metagenomes</taxon>
    </lineage>
</organism>
<evidence type="ECO:0000313" key="1">
    <source>
        <dbReference type="EMBL" id="GAG56599.1"/>
    </source>
</evidence>
<comment type="caution">
    <text evidence="1">The sequence shown here is derived from an EMBL/GenBank/DDBJ whole genome shotgun (WGS) entry which is preliminary data.</text>
</comment>